<gene>
    <name evidence="2" type="ORF">BLITH_1022</name>
</gene>
<dbReference type="EMBL" id="PEBW01000003">
    <property type="protein sequence ID" value="PTQ52055.1"/>
    <property type="molecule type" value="Genomic_DNA"/>
</dbReference>
<protein>
    <submittedName>
        <fullName evidence="2">Uncharacterized protein</fullName>
    </submittedName>
</protein>
<organism evidence="2 3">
    <name type="scientific">Brockia lithotrophica</name>
    <dbReference type="NCBI Taxonomy" id="933949"/>
    <lineage>
        <taxon>Bacteria</taxon>
        <taxon>Bacillati</taxon>
        <taxon>Bacillota</taxon>
        <taxon>Bacilli</taxon>
        <taxon>Bacillales</taxon>
        <taxon>Bacillales Family X. Incertae Sedis</taxon>
        <taxon>Brockia</taxon>
    </lineage>
</organism>
<name>A0A2T5G796_9BACL</name>
<feature type="region of interest" description="Disordered" evidence="1">
    <location>
        <begin position="63"/>
        <end position="84"/>
    </location>
</feature>
<proteinExistence type="predicted"/>
<evidence type="ECO:0000256" key="1">
    <source>
        <dbReference type="SAM" id="MobiDB-lite"/>
    </source>
</evidence>
<reference evidence="2 3" key="1">
    <citation type="submission" date="2017-08" db="EMBL/GenBank/DDBJ databases">
        <title>Burning lignite coal seam in the remote Altai Mountains harbors a hydrogen-driven thermophilic microbial community.</title>
        <authorList>
            <person name="Kadnikov V.V."/>
            <person name="Mardanov A.V."/>
            <person name="Ivasenko D."/>
            <person name="Beletsky A.V."/>
            <person name="Karnachuk O.V."/>
            <person name="Ravin N.V."/>
        </authorList>
    </citation>
    <scope>NUCLEOTIDE SEQUENCE [LARGE SCALE GENOMIC DNA]</scope>
    <source>
        <strain evidence="2">AL31</strain>
    </source>
</reference>
<sequence length="259" mass="27988">MRPFGSSLSLVLIRMGRGGRGMLRERLKRMGFVFGLLALLAAYGGWLFTRSWETERFSAVFGRSPHLSSSSPNAGSAASGEDGESFEESVYRTYFANRRRVELPGGFGHVQLPRAFRVHGEAGDGEVLATVAAEGPNGHRLLVQVLRVEDLRRWAEQGLTGDGAPFGVSLQTYRDPEYEGVRLWYAVEAPDGTPVYASELLLRSTAPAAPKGADGGKPGYRLASFAPSRAAADVGLLYLYSYFAPAPSAGHSRPNFPSS</sequence>
<accession>A0A2T5G796</accession>
<evidence type="ECO:0000313" key="2">
    <source>
        <dbReference type="EMBL" id="PTQ52055.1"/>
    </source>
</evidence>
<dbReference type="Proteomes" id="UP000244016">
    <property type="component" value="Unassembled WGS sequence"/>
</dbReference>
<evidence type="ECO:0000313" key="3">
    <source>
        <dbReference type="Proteomes" id="UP000244016"/>
    </source>
</evidence>
<comment type="caution">
    <text evidence="2">The sequence shown here is derived from an EMBL/GenBank/DDBJ whole genome shotgun (WGS) entry which is preliminary data.</text>
</comment>
<dbReference type="AlphaFoldDB" id="A0A2T5G796"/>
<feature type="compositionally biased region" description="Low complexity" evidence="1">
    <location>
        <begin position="63"/>
        <end position="80"/>
    </location>
</feature>